<protein>
    <submittedName>
        <fullName evidence="2">Uncharacterized protein</fullName>
    </submittedName>
</protein>
<comment type="caution">
    <text evidence="2">The sequence shown here is derived from an EMBL/GenBank/DDBJ whole genome shotgun (WGS) entry which is preliminary data.</text>
</comment>
<gene>
    <name evidence="2" type="ORF">GUJ93_ZPchr0007g3480</name>
</gene>
<organism evidence="2 3">
    <name type="scientific">Zizania palustris</name>
    <name type="common">Northern wild rice</name>
    <dbReference type="NCBI Taxonomy" id="103762"/>
    <lineage>
        <taxon>Eukaryota</taxon>
        <taxon>Viridiplantae</taxon>
        <taxon>Streptophyta</taxon>
        <taxon>Embryophyta</taxon>
        <taxon>Tracheophyta</taxon>
        <taxon>Spermatophyta</taxon>
        <taxon>Magnoliopsida</taxon>
        <taxon>Liliopsida</taxon>
        <taxon>Poales</taxon>
        <taxon>Poaceae</taxon>
        <taxon>BOP clade</taxon>
        <taxon>Oryzoideae</taxon>
        <taxon>Oryzeae</taxon>
        <taxon>Zizaniinae</taxon>
        <taxon>Zizania</taxon>
    </lineage>
</organism>
<keyword evidence="1" id="KW-0472">Membrane</keyword>
<dbReference type="EMBL" id="JAAALK010000282">
    <property type="protein sequence ID" value="KAG8080830.1"/>
    <property type="molecule type" value="Genomic_DNA"/>
</dbReference>
<keyword evidence="1" id="KW-1133">Transmembrane helix</keyword>
<evidence type="ECO:0000313" key="2">
    <source>
        <dbReference type="EMBL" id="KAG8080830.1"/>
    </source>
</evidence>
<feature type="transmembrane region" description="Helical" evidence="1">
    <location>
        <begin position="25"/>
        <end position="42"/>
    </location>
</feature>
<feature type="transmembrane region" description="Helical" evidence="1">
    <location>
        <begin position="85"/>
        <end position="105"/>
    </location>
</feature>
<dbReference type="AlphaFoldDB" id="A0A8J5TDM9"/>
<accession>A0A8J5TDM9</accession>
<keyword evidence="3" id="KW-1185">Reference proteome</keyword>
<dbReference type="Proteomes" id="UP000729402">
    <property type="component" value="Unassembled WGS sequence"/>
</dbReference>
<evidence type="ECO:0000256" key="1">
    <source>
        <dbReference type="SAM" id="Phobius"/>
    </source>
</evidence>
<reference evidence="2" key="2">
    <citation type="submission" date="2021-02" db="EMBL/GenBank/DDBJ databases">
        <authorList>
            <person name="Kimball J.A."/>
            <person name="Haas M.W."/>
            <person name="Macchietto M."/>
            <person name="Kono T."/>
            <person name="Duquette J."/>
            <person name="Shao M."/>
        </authorList>
    </citation>
    <scope>NUCLEOTIDE SEQUENCE</scope>
    <source>
        <tissue evidence="2">Fresh leaf tissue</tissue>
    </source>
</reference>
<proteinExistence type="predicted"/>
<name>A0A8J5TDM9_ZIZPA</name>
<evidence type="ECO:0000313" key="3">
    <source>
        <dbReference type="Proteomes" id="UP000729402"/>
    </source>
</evidence>
<reference evidence="2" key="1">
    <citation type="journal article" date="2021" name="bioRxiv">
        <title>Whole Genome Assembly and Annotation of Northern Wild Rice, Zizania palustris L., Supports a Whole Genome Duplication in the Zizania Genus.</title>
        <authorList>
            <person name="Haas M."/>
            <person name="Kono T."/>
            <person name="Macchietto M."/>
            <person name="Millas R."/>
            <person name="McGilp L."/>
            <person name="Shao M."/>
            <person name="Duquette J."/>
            <person name="Hirsch C.N."/>
            <person name="Kimball J."/>
        </authorList>
    </citation>
    <scope>NUCLEOTIDE SEQUENCE</scope>
    <source>
        <tissue evidence="2">Fresh leaf tissue</tissue>
    </source>
</reference>
<sequence>MRSVHKRLYEARRADPPTLVQPPPSLVIAFASSVPLPLLLLLRSKWRLRRIPPVVASPNHPRPHVCRAVPFILRCIRLRCIRLRIWWECGSLSCNFSVLFVFISVRTGLSMHMNRYFEVSSNRCDIC</sequence>
<keyword evidence="1" id="KW-0812">Transmembrane</keyword>